<evidence type="ECO:0000313" key="3">
    <source>
        <dbReference type="Proteomes" id="UP001162802"/>
    </source>
</evidence>
<accession>A0ABT0A9X0</accession>
<dbReference type="EMBL" id="JALHAT010000004">
    <property type="protein sequence ID" value="MCJ1959982.1"/>
    <property type="molecule type" value="Genomic_DNA"/>
</dbReference>
<keyword evidence="1" id="KW-0812">Transmembrane</keyword>
<sequence>MRGLSAILRAASGEFETTRVLGTFGVLLYALGAHGLLLFETIGRGRPFDLAAYCTAFPGGLVLLIGTAGGVAALKDRQVARSRAIEKETPR</sequence>
<feature type="transmembrane region" description="Helical" evidence="1">
    <location>
        <begin position="50"/>
        <end position="74"/>
    </location>
</feature>
<dbReference type="Proteomes" id="UP001162802">
    <property type="component" value="Unassembled WGS sequence"/>
</dbReference>
<feature type="transmembrane region" description="Helical" evidence="1">
    <location>
        <begin position="20"/>
        <end position="38"/>
    </location>
</feature>
<protein>
    <submittedName>
        <fullName evidence="2">Uncharacterized protein</fullName>
    </submittedName>
</protein>
<evidence type="ECO:0000313" key="2">
    <source>
        <dbReference type="EMBL" id="MCJ1959982.1"/>
    </source>
</evidence>
<organism evidence="2 3">
    <name type="scientific">Novosphingobium mangrovi</name>
    <name type="common">ex Hu et al. 2023</name>
    <dbReference type="NCBI Taxonomy" id="2930094"/>
    <lineage>
        <taxon>Bacteria</taxon>
        <taxon>Pseudomonadati</taxon>
        <taxon>Pseudomonadota</taxon>
        <taxon>Alphaproteobacteria</taxon>
        <taxon>Sphingomonadales</taxon>
        <taxon>Sphingomonadaceae</taxon>
        <taxon>Novosphingobium</taxon>
    </lineage>
</organism>
<name>A0ABT0A9X0_9SPHN</name>
<keyword evidence="3" id="KW-1185">Reference proteome</keyword>
<proteinExistence type="predicted"/>
<keyword evidence="1" id="KW-1133">Transmembrane helix</keyword>
<comment type="caution">
    <text evidence="2">The sequence shown here is derived from an EMBL/GenBank/DDBJ whole genome shotgun (WGS) entry which is preliminary data.</text>
</comment>
<keyword evidence="1" id="KW-0472">Membrane</keyword>
<dbReference type="RefSeq" id="WP_243797635.1">
    <property type="nucleotide sequence ID" value="NZ_JALHAT010000004.1"/>
</dbReference>
<evidence type="ECO:0000256" key="1">
    <source>
        <dbReference type="SAM" id="Phobius"/>
    </source>
</evidence>
<reference evidence="2" key="1">
    <citation type="submission" date="2022-03" db="EMBL/GenBank/DDBJ databases">
        <title>Identification of a novel bacterium isolated from mangrove sediments.</title>
        <authorList>
            <person name="Pan X."/>
        </authorList>
    </citation>
    <scope>NUCLEOTIDE SEQUENCE</scope>
    <source>
        <strain evidence="2">B2637</strain>
    </source>
</reference>
<gene>
    <name evidence="2" type="ORF">MTR65_04755</name>
</gene>